<dbReference type="Proteomes" id="UP000242444">
    <property type="component" value="Unassembled WGS sequence"/>
</dbReference>
<evidence type="ECO:0000313" key="4">
    <source>
        <dbReference type="EMBL" id="OZM72708.1"/>
    </source>
</evidence>
<dbReference type="InterPro" id="IPR045927">
    <property type="entry name" value="DUF6346"/>
</dbReference>
<reference evidence="4 5" key="1">
    <citation type="submission" date="2017-07" db="EMBL/GenBank/DDBJ databases">
        <title>Amycolatopsis antarcticus sp. nov., isolated from the surface of an Antarcticus brown macroalga.</title>
        <authorList>
            <person name="Wang J."/>
            <person name="Leiva S."/>
            <person name="Huang J."/>
            <person name="Huang Y."/>
        </authorList>
    </citation>
    <scope>NUCLEOTIDE SEQUENCE [LARGE SCALE GENOMIC DNA]</scope>
    <source>
        <strain evidence="4 5">AU-G6</strain>
    </source>
</reference>
<sequence length="596" mass="63880">MLLWVSLLVLVLSSLAIARASEYPSVGAVAPTQGLDGTASVTGCRDLGPFTGYGLGRAEVCTAEVSTPDGDLGPIEFRVGELTPADIGRTVAVRPDDGEWVRDVDHPYDEIVWSYIVFLIVLVLPVVFSSRKPLGYMLFSSMARFRVSSRQRGVAAHRVRQHRRRRNGPAPEGDGAVIVQVPPQRSNVGRYLAAGFVAALALGAAAMAGVGAYVLGGSPFELGVVHVPLAALLVLGLVAAALAPADHRAENEEAEAVPEIRLYETGIGFDLWSGERRTIPWGEVGRFSFVENRHVLGRGTVTAYVSFTDIRAAALWLTAFGNRKGGHGQIVSSSMTPEDVAVLTANVERARPGIVRWPRPQLQRGGFGPARTGRRAAMAVRRWDTAKHGKRDRRAVTIVKDQPAKPTVTAEGKPAKPPVAEPVIVGHSMMTIPRRIWILLLPPGLVAGPKVIASTDGVPGGVVNLLYAGLLLMTLVHFLSGLDKSIPQGDIVVAPRSLTWHPAADTFPVRVSFDHVRQVVVDAVPTGFAFWLGLAGRTSVRIVPAVDDFARRYPTLPERDGEFVLVETVSGGAAARLRRAVAEVRAEPSSDRDHAG</sequence>
<evidence type="ECO:0000256" key="2">
    <source>
        <dbReference type="SAM" id="Phobius"/>
    </source>
</evidence>
<feature type="transmembrane region" description="Helical" evidence="2">
    <location>
        <begin position="111"/>
        <end position="128"/>
    </location>
</feature>
<comment type="caution">
    <text evidence="4">The sequence shown here is derived from an EMBL/GenBank/DDBJ whole genome shotgun (WGS) entry which is preliminary data.</text>
</comment>
<keyword evidence="2" id="KW-0812">Transmembrane</keyword>
<feature type="compositionally biased region" description="Basic residues" evidence="1">
    <location>
        <begin position="156"/>
        <end position="167"/>
    </location>
</feature>
<organism evidence="4 5">
    <name type="scientific">Amycolatopsis antarctica</name>
    <dbReference type="NCBI Taxonomy" id="1854586"/>
    <lineage>
        <taxon>Bacteria</taxon>
        <taxon>Bacillati</taxon>
        <taxon>Actinomycetota</taxon>
        <taxon>Actinomycetes</taxon>
        <taxon>Pseudonocardiales</taxon>
        <taxon>Pseudonocardiaceae</taxon>
        <taxon>Amycolatopsis</taxon>
    </lineage>
</organism>
<feature type="transmembrane region" description="Helical" evidence="2">
    <location>
        <begin position="436"/>
        <end position="453"/>
    </location>
</feature>
<feature type="transmembrane region" description="Helical" evidence="2">
    <location>
        <begin position="191"/>
        <end position="216"/>
    </location>
</feature>
<keyword evidence="2" id="KW-1133">Transmembrane helix</keyword>
<proteinExistence type="predicted"/>
<protein>
    <recommendedName>
        <fullName evidence="6">DUF3592 domain-containing protein</fullName>
    </recommendedName>
</protein>
<dbReference type="EMBL" id="NKYE01000007">
    <property type="protein sequence ID" value="OZM72708.1"/>
    <property type="molecule type" value="Genomic_DNA"/>
</dbReference>
<accession>A0A263D3P7</accession>
<dbReference type="AlphaFoldDB" id="A0A263D3P7"/>
<name>A0A263D3P7_9PSEU</name>
<feature type="region of interest" description="Disordered" evidence="1">
    <location>
        <begin position="156"/>
        <end position="176"/>
    </location>
</feature>
<keyword evidence="5" id="KW-1185">Reference proteome</keyword>
<evidence type="ECO:0000313" key="5">
    <source>
        <dbReference type="Proteomes" id="UP000242444"/>
    </source>
</evidence>
<feature type="signal peptide" evidence="3">
    <location>
        <begin position="1"/>
        <end position="20"/>
    </location>
</feature>
<gene>
    <name evidence="4" type="ORF">CFN78_13865</name>
</gene>
<dbReference type="Pfam" id="PF19873">
    <property type="entry name" value="DUF6346"/>
    <property type="match status" value="1"/>
</dbReference>
<feature type="transmembrane region" description="Helical" evidence="2">
    <location>
        <begin position="465"/>
        <end position="482"/>
    </location>
</feature>
<keyword evidence="3" id="KW-0732">Signal</keyword>
<keyword evidence="2" id="KW-0472">Membrane</keyword>
<feature type="transmembrane region" description="Helical" evidence="2">
    <location>
        <begin position="222"/>
        <end position="243"/>
    </location>
</feature>
<evidence type="ECO:0000256" key="3">
    <source>
        <dbReference type="SAM" id="SignalP"/>
    </source>
</evidence>
<evidence type="ECO:0008006" key="6">
    <source>
        <dbReference type="Google" id="ProtNLM"/>
    </source>
</evidence>
<dbReference type="InParanoid" id="A0A263D3P7"/>
<evidence type="ECO:0000256" key="1">
    <source>
        <dbReference type="SAM" id="MobiDB-lite"/>
    </source>
</evidence>
<feature type="chain" id="PRO_5012876290" description="DUF3592 domain-containing protein" evidence="3">
    <location>
        <begin position="21"/>
        <end position="596"/>
    </location>
</feature>